<dbReference type="InterPro" id="IPR002110">
    <property type="entry name" value="Ankyrin_rpt"/>
</dbReference>
<keyword evidence="3" id="KW-1185">Reference proteome</keyword>
<evidence type="ECO:0000256" key="1">
    <source>
        <dbReference type="SAM" id="MobiDB-lite"/>
    </source>
</evidence>
<comment type="caution">
    <text evidence="2">The sequence shown here is derived from an EMBL/GenBank/DDBJ whole genome shotgun (WGS) entry which is preliminary data.</text>
</comment>
<reference evidence="2 3" key="1">
    <citation type="submission" date="2024-02" db="EMBL/GenBank/DDBJ databases">
        <authorList>
            <person name="Chen Y."/>
            <person name="Shah S."/>
            <person name="Dougan E. K."/>
            <person name="Thang M."/>
            <person name="Chan C."/>
        </authorList>
    </citation>
    <scope>NUCLEOTIDE SEQUENCE [LARGE SCALE GENOMIC DNA]</scope>
</reference>
<dbReference type="Proteomes" id="UP001642464">
    <property type="component" value="Unassembled WGS sequence"/>
</dbReference>
<evidence type="ECO:0000313" key="2">
    <source>
        <dbReference type="EMBL" id="CAK9044253.1"/>
    </source>
</evidence>
<feature type="compositionally biased region" description="Pro residues" evidence="1">
    <location>
        <begin position="536"/>
        <end position="557"/>
    </location>
</feature>
<feature type="compositionally biased region" description="Basic and acidic residues" evidence="1">
    <location>
        <begin position="72"/>
        <end position="90"/>
    </location>
</feature>
<organism evidence="2 3">
    <name type="scientific">Durusdinium trenchii</name>
    <dbReference type="NCBI Taxonomy" id="1381693"/>
    <lineage>
        <taxon>Eukaryota</taxon>
        <taxon>Sar</taxon>
        <taxon>Alveolata</taxon>
        <taxon>Dinophyceae</taxon>
        <taxon>Suessiales</taxon>
        <taxon>Symbiodiniaceae</taxon>
        <taxon>Durusdinium</taxon>
    </lineage>
</organism>
<protein>
    <submittedName>
        <fullName evidence="2">Calcium-dependent protein kinase 4</fullName>
    </submittedName>
</protein>
<gene>
    <name evidence="2" type="ORF">SCF082_LOCUS25175</name>
</gene>
<name>A0ABP0LZM8_9DINO</name>
<feature type="region of interest" description="Disordered" evidence="1">
    <location>
        <begin position="1"/>
        <end position="203"/>
    </location>
</feature>
<dbReference type="EMBL" id="CAXAMM010018813">
    <property type="protein sequence ID" value="CAK9044253.1"/>
    <property type="molecule type" value="Genomic_DNA"/>
</dbReference>
<feature type="compositionally biased region" description="Pro residues" evidence="1">
    <location>
        <begin position="194"/>
        <end position="203"/>
    </location>
</feature>
<keyword evidence="2" id="KW-0418">Kinase</keyword>
<keyword evidence="2" id="KW-0808">Transferase</keyword>
<dbReference type="GO" id="GO:0016301">
    <property type="term" value="F:kinase activity"/>
    <property type="evidence" value="ECO:0007669"/>
    <property type="project" value="UniProtKB-KW"/>
</dbReference>
<evidence type="ECO:0000313" key="3">
    <source>
        <dbReference type="Proteomes" id="UP001642464"/>
    </source>
</evidence>
<accession>A0ABP0LZM8</accession>
<sequence>MPQNWRDWATGSSESPTPEWRERRGSVPCKEEADYGDEADEQDWRHSRKRGREENQEIPANAPWWLRLGAARQEENRKDRKDQKDRKDADDPSTPAEPWWMRRGTGLGWLPHGEAGPPKDEHLSGEDTPPLGRPASLHGEVTPPLPNEDEGSVTPPLLDEGSVTPPFKEEPEGPAEVPTFSEPSNGLKRGRSPLRPPHPPKPPAHVEVEGMVLQALREKDSTIPQNWPAIVAAAYANEHDSVQWLINSKVDVNAANSAKSSALSHAVSNQNVRMVHSLLEGRADPNHIKKNAKGVRRTLLDVAENDGAPPPIINMLEIAGGRRFSHLDRHGTQASGHHFDPMLLAVAAVEGQRPQKRPRLRQLVEEADSFHSMLTRIRESDMAKSEASSPSTPPLEKPGSAYAERSAFKKAYARKMLPLVGEKPILDFSAYKGAYQTNVKATDGFSLALAQAEAPRRIYAGLELPGVRGLKHHEADRWRQGIGAGFQLDRVKDEDEKSDPLRDPWGCALAGKQPLDEEEKVDEEEERSPQPKRRPAPPVKPRPPVSPTTPVSPPVKAPPVCAKTAPRPKARPVPPGQPEQLLAKARPGSQEADDCVPGPGAVKVEPEPPGLVKAKAMPRKPEGANGANGPPEEEAGEIGDRQMSLADLPRLLEEGQAKAEDEEVEEAKPKVDAKVKVPAAALPPIRKLMGLEDARLSEVQMELVKELAGGSKFHDPARDPSAYRKQAQNMCLIEVSQLKFCHKDIGPRFTHGKHRGQPVLKLLEDLHARRIDAQELAPLVVMRNKGGLQVVCGNRRLYCLKRYALEASRTVDAWCVVYDLKAKDTPRPLVFKYILATTTEDANTVSARSF</sequence>
<feature type="compositionally biased region" description="Basic and acidic residues" evidence="1">
    <location>
        <begin position="489"/>
        <end position="502"/>
    </location>
</feature>
<feature type="region of interest" description="Disordered" evidence="1">
    <location>
        <begin position="378"/>
        <end position="401"/>
    </location>
</feature>
<feature type="compositionally biased region" description="Acidic residues" evidence="1">
    <location>
        <begin position="516"/>
        <end position="526"/>
    </location>
</feature>
<dbReference type="Gene3D" id="1.25.40.20">
    <property type="entry name" value="Ankyrin repeat-containing domain"/>
    <property type="match status" value="1"/>
</dbReference>
<dbReference type="SUPFAM" id="SSF48403">
    <property type="entry name" value="Ankyrin repeat"/>
    <property type="match status" value="1"/>
</dbReference>
<proteinExistence type="predicted"/>
<feature type="region of interest" description="Disordered" evidence="1">
    <location>
        <begin position="489"/>
        <end position="637"/>
    </location>
</feature>
<dbReference type="SMART" id="SM00248">
    <property type="entry name" value="ANK"/>
    <property type="match status" value="2"/>
</dbReference>
<dbReference type="InterPro" id="IPR036770">
    <property type="entry name" value="Ankyrin_rpt-contain_sf"/>
</dbReference>
<feature type="compositionally biased region" description="Basic and acidic residues" evidence="1">
    <location>
        <begin position="19"/>
        <end position="33"/>
    </location>
</feature>
<dbReference type="Pfam" id="PF12796">
    <property type="entry name" value="Ank_2"/>
    <property type="match status" value="1"/>
</dbReference>